<accession>A0ABQ4SE31</accession>
<keyword evidence="2" id="KW-1185">Reference proteome</keyword>
<name>A0ABQ4SE31_9HYPH</name>
<organism evidence="1 2">
    <name type="scientific">Methylobacterium isbiliense</name>
    <dbReference type="NCBI Taxonomy" id="315478"/>
    <lineage>
        <taxon>Bacteria</taxon>
        <taxon>Pseudomonadati</taxon>
        <taxon>Pseudomonadota</taxon>
        <taxon>Alphaproteobacteria</taxon>
        <taxon>Hyphomicrobiales</taxon>
        <taxon>Methylobacteriaceae</taxon>
        <taxon>Methylobacterium</taxon>
    </lineage>
</organism>
<gene>
    <name evidence="1" type="ORF">GMJLKIPL_3282</name>
</gene>
<comment type="caution">
    <text evidence="1">The sequence shown here is derived from an EMBL/GenBank/DDBJ whole genome shotgun (WGS) entry which is preliminary data.</text>
</comment>
<proteinExistence type="predicted"/>
<reference evidence="1" key="1">
    <citation type="journal article" date="2021" name="Front. Microbiol.">
        <title>Comprehensive Comparative Genomics and Phenotyping of Methylobacterium Species.</title>
        <authorList>
            <person name="Alessa O."/>
            <person name="Ogura Y."/>
            <person name="Fujitani Y."/>
            <person name="Takami H."/>
            <person name="Hayashi T."/>
            <person name="Sahin N."/>
            <person name="Tani A."/>
        </authorList>
    </citation>
    <scope>NUCLEOTIDE SEQUENCE</scope>
    <source>
        <strain evidence="1">DSM 17168</strain>
    </source>
</reference>
<sequence>MIGTRTHAALDYAVPAAVLALAAAPGRGRGARATMTGVSAWNCAYSVVTAYEGGLVPVIGLRTHLACDTAGALGFLAAAALMRRARPGDRLLLGLIGAAQLLVVGLSDDRAGRDAARSAPASRG</sequence>
<dbReference type="Proteomes" id="UP001055153">
    <property type="component" value="Unassembled WGS sequence"/>
</dbReference>
<protein>
    <submittedName>
        <fullName evidence="1">Uncharacterized protein</fullName>
    </submittedName>
</protein>
<dbReference type="EMBL" id="BPQQ01000037">
    <property type="protein sequence ID" value="GJE01352.1"/>
    <property type="molecule type" value="Genomic_DNA"/>
</dbReference>
<reference evidence="1" key="2">
    <citation type="submission" date="2021-08" db="EMBL/GenBank/DDBJ databases">
        <authorList>
            <person name="Tani A."/>
            <person name="Ola A."/>
            <person name="Ogura Y."/>
            <person name="Katsura K."/>
            <person name="Hayashi T."/>
        </authorList>
    </citation>
    <scope>NUCLEOTIDE SEQUENCE</scope>
    <source>
        <strain evidence="1">DSM 17168</strain>
    </source>
</reference>
<evidence type="ECO:0000313" key="1">
    <source>
        <dbReference type="EMBL" id="GJE01352.1"/>
    </source>
</evidence>
<evidence type="ECO:0000313" key="2">
    <source>
        <dbReference type="Proteomes" id="UP001055153"/>
    </source>
</evidence>
<dbReference type="RefSeq" id="WP_238236223.1">
    <property type="nucleotide sequence ID" value="NZ_BPQQ01000037.1"/>
</dbReference>